<dbReference type="InterPro" id="IPR000719">
    <property type="entry name" value="Prot_kinase_dom"/>
</dbReference>
<dbReference type="OrthoDB" id="5979581at2759"/>
<feature type="domain" description="Protein kinase" evidence="1">
    <location>
        <begin position="1"/>
        <end position="76"/>
    </location>
</feature>
<dbReference type="EMBL" id="KZ559141">
    <property type="protein sequence ID" value="PLB37677.1"/>
    <property type="molecule type" value="Genomic_DNA"/>
</dbReference>
<proteinExistence type="predicted"/>
<dbReference type="GeneID" id="36519966"/>
<evidence type="ECO:0000313" key="3">
    <source>
        <dbReference type="Proteomes" id="UP000234585"/>
    </source>
</evidence>
<dbReference type="InterPro" id="IPR011009">
    <property type="entry name" value="Kinase-like_dom_sf"/>
</dbReference>
<organism evidence="2 3">
    <name type="scientific">Aspergillus candidus</name>
    <dbReference type="NCBI Taxonomy" id="41067"/>
    <lineage>
        <taxon>Eukaryota</taxon>
        <taxon>Fungi</taxon>
        <taxon>Dikarya</taxon>
        <taxon>Ascomycota</taxon>
        <taxon>Pezizomycotina</taxon>
        <taxon>Eurotiomycetes</taxon>
        <taxon>Eurotiomycetidae</taxon>
        <taxon>Eurotiales</taxon>
        <taxon>Aspergillaceae</taxon>
        <taxon>Aspergillus</taxon>
        <taxon>Aspergillus subgen. Circumdati</taxon>
    </lineage>
</organism>
<reference evidence="2 3" key="1">
    <citation type="submission" date="2017-12" db="EMBL/GenBank/DDBJ databases">
        <authorList>
            <consortium name="DOE Joint Genome Institute"/>
            <person name="Haridas S."/>
            <person name="Kjaerbolling I."/>
            <person name="Vesth T.C."/>
            <person name="Frisvad J.C."/>
            <person name="Nybo J.L."/>
            <person name="Theobald S."/>
            <person name="Kuo A."/>
            <person name="Bowyer P."/>
            <person name="Matsuda Y."/>
            <person name="Mondo S."/>
            <person name="Lyhne E.K."/>
            <person name="Kogle M.E."/>
            <person name="Clum A."/>
            <person name="Lipzen A."/>
            <person name="Salamov A."/>
            <person name="Ngan C.Y."/>
            <person name="Daum C."/>
            <person name="Chiniquy J."/>
            <person name="Barry K."/>
            <person name="LaButti K."/>
            <person name="Simmons B.A."/>
            <person name="Magnuson J.K."/>
            <person name="Mortensen U.H."/>
            <person name="Larsen T.O."/>
            <person name="Grigoriev I.V."/>
            <person name="Baker S.E."/>
            <person name="Andersen M.R."/>
            <person name="Nordberg H.P."/>
            <person name="Cantor M.N."/>
            <person name="Hua S.X."/>
        </authorList>
    </citation>
    <scope>NUCLEOTIDE SEQUENCE [LARGE SCALE GENOMIC DNA]</scope>
    <source>
        <strain evidence="2 3">CBS 102.13</strain>
    </source>
</reference>
<keyword evidence="3" id="KW-1185">Reference proteome</keyword>
<sequence length="76" mass="8688">MQRFTKQLLGLDYAHQSGIIHTDIHPRNIMVRIGDFSIIDDYLAKTSVDIATINSASEPPRIESQPSRDFYIQELV</sequence>
<dbReference type="Gene3D" id="1.10.510.10">
    <property type="entry name" value="Transferase(Phosphotransferase) domain 1"/>
    <property type="match status" value="1"/>
</dbReference>
<evidence type="ECO:0000313" key="2">
    <source>
        <dbReference type="EMBL" id="PLB37677.1"/>
    </source>
</evidence>
<dbReference type="RefSeq" id="XP_024671689.1">
    <property type="nucleotide sequence ID" value="XM_024812806.1"/>
</dbReference>
<dbReference type="AlphaFoldDB" id="A0A2I2FAM1"/>
<name>A0A2I2FAM1_ASPCN</name>
<accession>A0A2I2FAM1</accession>
<dbReference type="SUPFAM" id="SSF56112">
    <property type="entry name" value="Protein kinase-like (PK-like)"/>
    <property type="match status" value="1"/>
</dbReference>
<protein>
    <recommendedName>
        <fullName evidence="1">Protein kinase domain-containing protein</fullName>
    </recommendedName>
</protein>
<dbReference type="GO" id="GO:0005524">
    <property type="term" value="F:ATP binding"/>
    <property type="evidence" value="ECO:0007669"/>
    <property type="project" value="InterPro"/>
</dbReference>
<evidence type="ECO:0000259" key="1">
    <source>
        <dbReference type="PROSITE" id="PS50011"/>
    </source>
</evidence>
<dbReference type="GO" id="GO:0004672">
    <property type="term" value="F:protein kinase activity"/>
    <property type="evidence" value="ECO:0007669"/>
    <property type="project" value="InterPro"/>
</dbReference>
<dbReference type="PROSITE" id="PS50011">
    <property type="entry name" value="PROTEIN_KINASE_DOM"/>
    <property type="match status" value="1"/>
</dbReference>
<dbReference type="Proteomes" id="UP000234585">
    <property type="component" value="Unassembled WGS sequence"/>
</dbReference>
<dbReference type="STRING" id="41067.A0A2I2FAM1"/>
<gene>
    <name evidence="2" type="ORF">BDW47DRAFT_106608</name>
</gene>